<feature type="compositionally biased region" description="Acidic residues" evidence="7">
    <location>
        <begin position="474"/>
        <end position="489"/>
    </location>
</feature>
<feature type="compositionally biased region" description="Polar residues" evidence="7">
    <location>
        <begin position="493"/>
        <end position="505"/>
    </location>
</feature>
<dbReference type="AlphaFoldDB" id="H2MUF7"/>
<dbReference type="InParanoid" id="H2MUF7"/>
<evidence type="ECO:0000256" key="4">
    <source>
        <dbReference type="ARBA" id="ARBA00022771"/>
    </source>
</evidence>
<feature type="compositionally biased region" description="Basic and acidic residues" evidence="7">
    <location>
        <begin position="854"/>
        <end position="875"/>
    </location>
</feature>
<evidence type="ECO:0000256" key="5">
    <source>
        <dbReference type="ARBA" id="ARBA00022833"/>
    </source>
</evidence>
<accession>H2MUF7</accession>
<keyword evidence="3" id="KW-0479">Metal-binding</keyword>
<dbReference type="PANTHER" id="PTHR14555:SF6">
    <property type="entry name" value="RAB EFFECTOR MYRIP"/>
    <property type="match status" value="1"/>
</dbReference>
<dbReference type="FunCoup" id="H2MUF7">
    <property type="interactions" value="29"/>
</dbReference>
<evidence type="ECO:0000256" key="7">
    <source>
        <dbReference type="SAM" id="MobiDB-lite"/>
    </source>
</evidence>
<feature type="region of interest" description="Disordered" evidence="7">
    <location>
        <begin position="697"/>
        <end position="719"/>
    </location>
</feature>
<evidence type="ECO:0000256" key="2">
    <source>
        <dbReference type="ARBA" id="ARBA00022490"/>
    </source>
</evidence>
<dbReference type="OrthoDB" id="10072397at2759"/>
<dbReference type="Gene3D" id="3.30.40.10">
    <property type="entry name" value="Zinc/RING finger domain, C3HC4 (zinc finger)"/>
    <property type="match status" value="1"/>
</dbReference>
<feature type="compositionally biased region" description="Basic and acidic residues" evidence="7">
    <location>
        <begin position="772"/>
        <end position="784"/>
    </location>
</feature>
<dbReference type="GO" id="GO:0048471">
    <property type="term" value="C:perinuclear region of cytoplasm"/>
    <property type="evidence" value="ECO:0007669"/>
    <property type="project" value="UniProtKB-SubCell"/>
</dbReference>
<dbReference type="FunFam" id="3.30.40.10:FF:000018">
    <property type="entry name" value="Synaptotagmin-like 5, isoform CRA_a"/>
    <property type="match status" value="1"/>
</dbReference>
<evidence type="ECO:0000313" key="9">
    <source>
        <dbReference type="Ensembl" id="ENSORLP00000022421.2"/>
    </source>
</evidence>
<dbReference type="Ensembl" id="ENSORLT00000022422.2">
    <property type="protein sequence ID" value="ENSORLP00000022421.2"/>
    <property type="gene ID" value="ENSORLG00000017914.2"/>
</dbReference>
<feature type="domain" description="RabBD" evidence="8">
    <location>
        <begin position="4"/>
        <end position="124"/>
    </location>
</feature>
<comment type="subcellular location">
    <subcellularLocation>
        <location evidence="1">Cytoplasm</location>
        <location evidence="1">Perinuclear region</location>
    </subcellularLocation>
</comment>
<feature type="compositionally biased region" description="Basic and acidic residues" evidence="7">
    <location>
        <begin position="941"/>
        <end position="959"/>
    </location>
</feature>
<feature type="compositionally biased region" description="Acidic residues" evidence="7">
    <location>
        <begin position="661"/>
        <end position="679"/>
    </location>
</feature>
<keyword evidence="2" id="KW-0963">Cytoplasm</keyword>
<feature type="compositionally biased region" description="Basic and acidic residues" evidence="7">
    <location>
        <begin position="885"/>
        <end position="899"/>
    </location>
</feature>
<feature type="compositionally biased region" description="Polar residues" evidence="7">
    <location>
        <begin position="520"/>
        <end position="530"/>
    </location>
</feature>
<dbReference type="InterPro" id="IPR013083">
    <property type="entry name" value="Znf_RING/FYVE/PHD"/>
</dbReference>
<feature type="region of interest" description="Disordered" evidence="7">
    <location>
        <begin position="737"/>
        <end position="975"/>
    </location>
</feature>
<dbReference type="HOGENOM" id="CLU_008568_0_0_1"/>
<protein>
    <submittedName>
        <fullName evidence="9">Myosin VIIA and Rab interacting protein a</fullName>
    </submittedName>
</protein>
<keyword evidence="4" id="KW-0863">Zinc-finger</keyword>
<feature type="region of interest" description="Disordered" evidence="7">
    <location>
        <begin position="1107"/>
        <end position="1145"/>
    </location>
</feature>
<dbReference type="Pfam" id="PF02318">
    <property type="entry name" value="FYVE_2"/>
    <property type="match status" value="1"/>
</dbReference>
<dbReference type="Pfam" id="PF04698">
    <property type="entry name" value="Rab_eff_C"/>
    <property type="match status" value="2"/>
</dbReference>
<dbReference type="PROSITE" id="PS50916">
    <property type="entry name" value="RABBD"/>
    <property type="match status" value="1"/>
</dbReference>
<dbReference type="Proteomes" id="UP000001038">
    <property type="component" value="Chromosome 17"/>
</dbReference>
<dbReference type="PANTHER" id="PTHR14555">
    <property type="entry name" value="MYELIN-ASSOCIATED OLIGODENDROCYTIC BASIC PROTEIN MOBP -RELATED"/>
    <property type="match status" value="1"/>
</dbReference>
<dbReference type="InterPro" id="IPR006788">
    <property type="entry name" value="Myrip/Melanophilin"/>
</dbReference>
<feature type="compositionally biased region" description="Acidic residues" evidence="7">
    <location>
        <begin position="562"/>
        <end position="591"/>
    </location>
</feature>
<dbReference type="GO" id="GO:0008270">
    <property type="term" value="F:zinc ion binding"/>
    <property type="evidence" value="ECO:0007669"/>
    <property type="project" value="UniProtKB-KW"/>
</dbReference>
<dbReference type="GeneID" id="101164255"/>
<feature type="coiled-coil region" evidence="6">
    <location>
        <begin position="22"/>
        <end position="49"/>
    </location>
</feature>
<dbReference type="STRING" id="8090.ENSORLP00000022421"/>
<dbReference type="GO" id="GO:0031267">
    <property type="term" value="F:small GTPase binding"/>
    <property type="evidence" value="ECO:0007669"/>
    <property type="project" value="InterPro"/>
</dbReference>
<evidence type="ECO:0000256" key="3">
    <source>
        <dbReference type="ARBA" id="ARBA00022723"/>
    </source>
</evidence>
<feature type="compositionally biased region" description="Basic and acidic residues" evidence="7">
    <location>
        <begin position="793"/>
        <end position="806"/>
    </location>
</feature>
<dbReference type="GO" id="GO:0006886">
    <property type="term" value="P:intracellular protein transport"/>
    <property type="evidence" value="ECO:0007669"/>
    <property type="project" value="InterPro"/>
</dbReference>
<dbReference type="InterPro" id="IPR011011">
    <property type="entry name" value="Znf_FYVE_PHD"/>
</dbReference>
<dbReference type="GO" id="GO:0017022">
    <property type="term" value="F:myosin binding"/>
    <property type="evidence" value="ECO:0000318"/>
    <property type="project" value="GO_Central"/>
</dbReference>
<dbReference type="InterPro" id="IPR010911">
    <property type="entry name" value="Rab_BD"/>
</dbReference>
<feature type="region of interest" description="Disordered" evidence="7">
    <location>
        <begin position="444"/>
        <end position="594"/>
    </location>
</feature>
<dbReference type="GO" id="GO:0030864">
    <property type="term" value="C:cortical actin cytoskeleton"/>
    <property type="evidence" value="ECO:0000318"/>
    <property type="project" value="GO_Central"/>
</dbReference>
<reference evidence="9" key="3">
    <citation type="submission" date="2025-09" db="UniProtKB">
        <authorList>
            <consortium name="Ensembl"/>
        </authorList>
    </citation>
    <scope>IDENTIFICATION</scope>
    <source>
        <strain evidence="9">Hd-rR</strain>
    </source>
</reference>
<feature type="compositionally biased region" description="Basic and acidic residues" evidence="7">
    <location>
        <begin position="993"/>
        <end position="1005"/>
    </location>
</feature>
<keyword evidence="6" id="KW-0175">Coiled coil</keyword>
<dbReference type="Bgee" id="ENSORLG00000017914">
    <property type="expression patterns" value="Expressed in bone element and 8 other cell types or tissues"/>
</dbReference>
<feature type="region of interest" description="Disordered" evidence="7">
    <location>
        <begin position="607"/>
        <end position="641"/>
    </location>
</feature>
<keyword evidence="10" id="KW-1185">Reference proteome</keyword>
<dbReference type="InterPro" id="IPR041282">
    <property type="entry name" value="FYVE_2"/>
</dbReference>
<reference evidence="9 10" key="1">
    <citation type="journal article" date="2007" name="Nature">
        <title>The medaka draft genome and insights into vertebrate genome evolution.</title>
        <authorList>
            <person name="Kasahara M."/>
            <person name="Naruse K."/>
            <person name="Sasaki S."/>
            <person name="Nakatani Y."/>
            <person name="Qu W."/>
            <person name="Ahsan B."/>
            <person name="Yamada T."/>
            <person name="Nagayasu Y."/>
            <person name="Doi K."/>
            <person name="Kasai Y."/>
            <person name="Jindo T."/>
            <person name="Kobayashi D."/>
            <person name="Shimada A."/>
            <person name="Toyoda A."/>
            <person name="Kuroki Y."/>
            <person name="Fujiyama A."/>
            <person name="Sasaki T."/>
            <person name="Shimizu A."/>
            <person name="Asakawa S."/>
            <person name="Shimizu N."/>
            <person name="Hashimoto S."/>
            <person name="Yang J."/>
            <person name="Lee Y."/>
            <person name="Matsushima K."/>
            <person name="Sugano S."/>
            <person name="Sakaizumi M."/>
            <person name="Narita T."/>
            <person name="Ohishi K."/>
            <person name="Haga S."/>
            <person name="Ohta F."/>
            <person name="Nomoto H."/>
            <person name="Nogata K."/>
            <person name="Morishita T."/>
            <person name="Endo T."/>
            <person name="Shin-I T."/>
            <person name="Takeda H."/>
            <person name="Morishita S."/>
            <person name="Kohara Y."/>
        </authorList>
    </citation>
    <scope>NUCLEOTIDE SEQUENCE [LARGE SCALE GENOMIC DNA]</scope>
    <source>
        <strain evidence="9 10">Hd-rR</strain>
    </source>
</reference>
<keyword evidence="5" id="KW-0862">Zinc</keyword>
<sequence length="1145" mass="126788">MGRKLDLTGLTEGEAAHVLQVVQRDMKLRKKDEERLSELKQELDEEGSRCLLLSRQTCFNRRCCIRCCSPFSFLLNPKRQCSSCSYNVCKACRVYNKRDRIWLCSACQKSRLLKALSLEWFYSNVKKRFKRFGSAKVLKTLYRKHLAEHIALSELTDGSACGDSVCNEGSVCGSDSAFYRQTEEHSMAEMLSVATRVAQEAIDEAISKAEADTSTQEKQSEVLYLHEHRAELVQELAETIVEKIISRRKTLAQIKAQCDQQWPFGSNMDLQHQPSDQASSSLKHQPDLWRSLPAFSLSNEDLIQDTPPALQKEGAGSPMAGWKGVERLDNAVLKSPDGNWLALQSAQLSRPGLLARRKSLVFSALEKESGVKSAYEGLDSDNETKPEPEPEPQPDSSWGAVLQEIHRKMTDSNLHSGGDQMSLAAIQKDSEGNWKLGKPLQALLKKKVPAELRKPSSSRRTSIIDVNFYLTGAGEEDEEERTEPGEEDEGKALQSQRSNKESAASSPLGDVNHKGRRSDAVTSDLLTSGAPSPEAPDRDDAASGGGGEPIQRGRGSPVSGGDEFDQMRDEEEERFGEEDSDCTEDKDEEEMEGRLYRLVARSSLSYFSSTDEELDRDEQSDEDWSRSIDVDMEEEEKASDEVTFRLCRLEKGVGAARASSTEDELDRTGTEDEEEEEEEHLSMKVCRLVNQINAAQFSSTEDELDRAGVDEEETDEGALWTQLQKDHLRDLASLVSASQFSSTEDELDRAGKSEEVEELRGGAGFTGGMDMKMFDSRDEVQSRTEEEEDEKGGDEPRFEGREEADIWSKTSVETEENRGEQEESGAAQSDEDDGEFDRIIGSMLTMTLEDMQVEDNRGGGADEDHENGLKEEDANVFRVTAEESGEIRLKLENKDKGGGEEEAQEAETKTEKTDVWDGEKLEENRLTAGDPESSQAPGGAADREKREEKPDRASREDAKPFLPPEEIQETSSAASLRSITTEVLKVLNATEELLQREEGGDRRDPAPSLPPNADPLKLDQRFCKLEESVYVAASAAYSLEAELGELEGCARGISSSTSVVELSFLEEQVAAAAAKVQHSELQICGISSRIAALKSAGLNVDPQSRLSKTRSACEPAVTLDSSRQLRRRLPATPVQGGPHLPHTPS</sequence>
<dbReference type="GeneTree" id="ENSGT00950000183138"/>
<proteinExistence type="predicted"/>
<reference evidence="9" key="2">
    <citation type="submission" date="2025-08" db="UniProtKB">
        <authorList>
            <consortium name="Ensembl"/>
        </authorList>
    </citation>
    <scope>IDENTIFICATION</scope>
    <source>
        <strain evidence="9">Hd-rR</strain>
    </source>
</reference>
<feature type="compositionally biased region" description="Basic and acidic residues" evidence="7">
    <location>
        <begin position="906"/>
        <end position="925"/>
    </location>
</feature>
<name>H2MUF7_ORYLA</name>
<organism evidence="9 10">
    <name type="scientific">Oryzias latipes</name>
    <name type="common">Japanese rice fish</name>
    <name type="synonym">Japanese killifish</name>
    <dbReference type="NCBI Taxonomy" id="8090"/>
    <lineage>
        <taxon>Eukaryota</taxon>
        <taxon>Metazoa</taxon>
        <taxon>Chordata</taxon>
        <taxon>Craniata</taxon>
        <taxon>Vertebrata</taxon>
        <taxon>Euteleostomi</taxon>
        <taxon>Actinopterygii</taxon>
        <taxon>Neopterygii</taxon>
        <taxon>Teleostei</taxon>
        <taxon>Neoteleostei</taxon>
        <taxon>Acanthomorphata</taxon>
        <taxon>Ovalentaria</taxon>
        <taxon>Atherinomorphae</taxon>
        <taxon>Beloniformes</taxon>
        <taxon>Adrianichthyidae</taxon>
        <taxon>Oryziinae</taxon>
        <taxon>Oryzias</taxon>
    </lineage>
</organism>
<feature type="compositionally biased region" description="Acidic residues" evidence="7">
    <location>
        <begin position="700"/>
        <end position="716"/>
    </location>
</feature>
<dbReference type="GO" id="GO:0003779">
    <property type="term" value="F:actin binding"/>
    <property type="evidence" value="ECO:0000318"/>
    <property type="project" value="GO_Central"/>
</dbReference>
<evidence type="ECO:0000313" key="10">
    <source>
        <dbReference type="Proteomes" id="UP000001038"/>
    </source>
</evidence>
<evidence type="ECO:0000256" key="1">
    <source>
        <dbReference type="ARBA" id="ARBA00004556"/>
    </source>
</evidence>
<feature type="compositionally biased region" description="Basic and acidic residues" evidence="7">
    <location>
        <begin position="748"/>
        <end position="760"/>
    </location>
</feature>
<dbReference type="SUPFAM" id="SSF57903">
    <property type="entry name" value="FYVE/PHD zinc finger"/>
    <property type="match status" value="1"/>
</dbReference>
<gene>
    <name evidence="9" type="primary">myripa</name>
</gene>
<evidence type="ECO:0000259" key="8">
    <source>
        <dbReference type="PROSITE" id="PS50916"/>
    </source>
</evidence>
<feature type="region of interest" description="Disordered" evidence="7">
    <location>
        <begin position="655"/>
        <end position="682"/>
    </location>
</feature>
<feature type="compositionally biased region" description="Acidic residues" evidence="7">
    <location>
        <begin position="610"/>
        <end position="622"/>
    </location>
</feature>
<evidence type="ECO:0000256" key="6">
    <source>
        <dbReference type="SAM" id="Coils"/>
    </source>
</evidence>
<dbReference type="CTD" id="561671"/>
<feature type="region of interest" description="Disordered" evidence="7">
    <location>
        <begin position="992"/>
        <end position="1015"/>
    </location>
</feature>
<dbReference type="InterPro" id="IPR051745">
    <property type="entry name" value="Intracell_Transport_Effector"/>
</dbReference>
<feature type="region of interest" description="Disordered" evidence="7">
    <location>
        <begin position="372"/>
        <end position="397"/>
    </location>
</feature>